<proteinExistence type="predicted"/>
<keyword evidence="3" id="KW-1185">Reference proteome</keyword>
<protein>
    <submittedName>
        <fullName evidence="2">Uncharacterized protein</fullName>
    </submittedName>
</protein>
<reference evidence="2 3" key="1">
    <citation type="journal article" date="2018" name="Mol. Biol. Evol.">
        <title>Broad Genomic Sampling Reveals a Smut Pathogenic Ancestry of the Fungal Clade Ustilaginomycotina.</title>
        <authorList>
            <person name="Kijpornyongpan T."/>
            <person name="Mondo S.J."/>
            <person name="Barry K."/>
            <person name="Sandor L."/>
            <person name="Lee J."/>
            <person name="Lipzen A."/>
            <person name="Pangilinan J."/>
            <person name="LaButti K."/>
            <person name="Hainaut M."/>
            <person name="Henrissat B."/>
            <person name="Grigoriev I.V."/>
            <person name="Spatafora J.W."/>
            <person name="Aime M.C."/>
        </authorList>
    </citation>
    <scope>NUCLEOTIDE SEQUENCE [LARGE SCALE GENOMIC DNA]</scope>
    <source>
        <strain evidence="2 3">MCA 5214</strain>
    </source>
</reference>
<organism evidence="2 3">
    <name type="scientific">Jaminaea rosea</name>
    <dbReference type="NCBI Taxonomy" id="1569628"/>
    <lineage>
        <taxon>Eukaryota</taxon>
        <taxon>Fungi</taxon>
        <taxon>Dikarya</taxon>
        <taxon>Basidiomycota</taxon>
        <taxon>Ustilaginomycotina</taxon>
        <taxon>Exobasidiomycetes</taxon>
        <taxon>Microstromatales</taxon>
        <taxon>Microstromatales incertae sedis</taxon>
        <taxon>Jaminaea</taxon>
    </lineage>
</organism>
<evidence type="ECO:0000313" key="2">
    <source>
        <dbReference type="EMBL" id="PWN29989.1"/>
    </source>
</evidence>
<dbReference type="AlphaFoldDB" id="A0A316UXF3"/>
<evidence type="ECO:0000313" key="3">
    <source>
        <dbReference type="Proteomes" id="UP000245884"/>
    </source>
</evidence>
<feature type="compositionally biased region" description="Low complexity" evidence="1">
    <location>
        <begin position="163"/>
        <end position="173"/>
    </location>
</feature>
<dbReference type="Proteomes" id="UP000245884">
    <property type="component" value="Unassembled WGS sequence"/>
</dbReference>
<evidence type="ECO:0000256" key="1">
    <source>
        <dbReference type="SAM" id="MobiDB-lite"/>
    </source>
</evidence>
<name>A0A316UXF3_9BASI</name>
<dbReference type="EMBL" id="KZ819662">
    <property type="protein sequence ID" value="PWN29989.1"/>
    <property type="molecule type" value="Genomic_DNA"/>
</dbReference>
<dbReference type="RefSeq" id="XP_025364601.1">
    <property type="nucleotide sequence ID" value="XM_025507628.1"/>
</dbReference>
<dbReference type="GeneID" id="37029451"/>
<sequence length="208" mass="23085">MVHRGARAVIAAALNHDLRRTVPPSPHGCAGRRLAECGVEGGGTDGERQRRRRTALRRFECASAVFSRPSILPTPCGTAHPFTRHCLGSLEPIELRNGRFFFCADRSAKLRVTTLQTRACRPEILGTLKPRLRPLSPVEHAKQRTLRGRRNDRYKPRNPELASSSNSRPASQSDKQKFVASARCLVILTPLPLRARSSLGAPSARDRR</sequence>
<feature type="compositionally biased region" description="Basic and acidic residues" evidence="1">
    <location>
        <begin position="149"/>
        <end position="158"/>
    </location>
</feature>
<accession>A0A316UXF3</accession>
<gene>
    <name evidence="2" type="ORF">BDZ90DRAFT_2486</name>
</gene>
<feature type="region of interest" description="Disordered" evidence="1">
    <location>
        <begin position="131"/>
        <end position="176"/>
    </location>
</feature>